<dbReference type="OrthoDB" id="1711136at2759"/>
<keyword evidence="1 3" id="KW-0479">Metal-binding</keyword>
<evidence type="ECO:0000259" key="4">
    <source>
        <dbReference type="PROSITE" id="PS50089"/>
    </source>
</evidence>
<evidence type="ECO:0000313" key="5">
    <source>
        <dbReference type="EMBL" id="OZC07736.1"/>
    </source>
</evidence>
<keyword evidence="6" id="KW-1185">Reference proteome</keyword>
<dbReference type="AlphaFoldDB" id="A0A238BS90"/>
<dbReference type="InterPro" id="IPR051728">
    <property type="entry name" value="RING-FYVE_E3_ubiquitin-ligase"/>
</dbReference>
<dbReference type="InterPro" id="IPR001841">
    <property type="entry name" value="Znf_RING"/>
</dbReference>
<keyword evidence="2" id="KW-0862">Zinc</keyword>
<keyword evidence="1 3" id="KW-0863">Zinc-finger</keyword>
<evidence type="ECO:0000256" key="3">
    <source>
        <dbReference type="PROSITE-ProRule" id="PRU00175"/>
    </source>
</evidence>
<protein>
    <recommendedName>
        <fullName evidence="4">RING-type domain-containing protein</fullName>
    </recommendedName>
</protein>
<dbReference type="PROSITE" id="PS50089">
    <property type="entry name" value="ZF_RING_2"/>
    <property type="match status" value="1"/>
</dbReference>
<feature type="domain" description="RING-type" evidence="4">
    <location>
        <begin position="28"/>
        <end position="63"/>
    </location>
</feature>
<proteinExistence type="predicted"/>
<dbReference type="GO" id="GO:0008270">
    <property type="term" value="F:zinc ion binding"/>
    <property type="evidence" value="ECO:0007669"/>
    <property type="project" value="UniProtKB-KW"/>
</dbReference>
<name>A0A238BS90_9BILA</name>
<dbReference type="InterPro" id="IPR013083">
    <property type="entry name" value="Znf_RING/FYVE/PHD"/>
</dbReference>
<sequence>MRKVEQLIEEIRIERDELRSALNKIPKCVICLDKRPQKLYMPCLHFVCCDECGNELEQCPICRQKLCGKITNIIEEIQKRLVLHQQREKWIFI</sequence>
<accession>A0A238BS90</accession>
<dbReference type="EMBL" id="KZ270023">
    <property type="protein sequence ID" value="OZC07736.1"/>
    <property type="molecule type" value="Genomic_DNA"/>
</dbReference>
<dbReference type="Gene3D" id="3.30.40.10">
    <property type="entry name" value="Zinc/RING finger domain, C3HC4 (zinc finger)"/>
    <property type="match status" value="1"/>
</dbReference>
<reference evidence="5 6" key="1">
    <citation type="submission" date="2015-12" db="EMBL/GenBank/DDBJ databases">
        <title>Draft genome of the nematode, Onchocerca flexuosa.</title>
        <authorList>
            <person name="Mitreva M."/>
        </authorList>
    </citation>
    <scope>NUCLEOTIDE SEQUENCE [LARGE SCALE GENOMIC DNA]</scope>
    <source>
        <strain evidence="5">Red Deer</strain>
    </source>
</reference>
<dbReference type="Pfam" id="PF13920">
    <property type="entry name" value="zf-C3HC4_3"/>
    <property type="match status" value="1"/>
</dbReference>
<dbReference type="PANTHER" id="PTHR14879:SF5">
    <property type="entry name" value="RING-TYPE DOMAIN-CONTAINING PROTEIN"/>
    <property type="match status" value="1"/>
</dbReference>
<dbReference type="SUPFAM" id="SSF57850">
    <property type="entry name" value="RING/U-box"/>
    <property type="match status" value="1"/>
</dbReference>
<dbReference type="Proteomes" id="UP000242913">
    <property type="component" value="Unassembled WGS sequence"/>
</dbReference>
<organism evidence="5 6">
    <name type="scientific">Onchocerca flexuosa</name>
    <dbReference type="NCBI Taxonomy" id="387005"/>
    <lineage>
        <taxon>Eukaryota</taxon>
        <taxon>Metazoa</taxon>
        <taxon>Ecdysozoa</taxon>
        <taxon>Nematoda</taxon>
        <taxon>Chromadorea</taxon>
        <taxon>Rhabditida</taxon>
        <taxon>Spirurina</taxon>
        <taxon>Spiruromorpha</taxon>
        <taxon>Filarioidea</taxon>
        <taxon>Onchocercidae</taxon>
        <taxon>Onchocerca</taxon>
    </lineage>
</organism>
<evidence type="ECO:0000313" key="6">
    <source>
        <dbReference type="Proteomes" id="UP000242913"/>
    </source>
</evidence>
<evidence type="ECO:0000256" key="2">
    <source>
        <dbReference type="ARBA" id="ARBA00022833"/>
    </source>
</evidence>
<gene>
    <name evidence="5" type="ORF">X798_05215</name>
</gene>
<evidence type="ECO:0000256" key="1">
    <source>
        <dbReference type="ARBA" id="ARBA00022771"/>
    </source>
</evidence>
<dbReference type="PANTHER" id="PTHR14879">
    <property type="entry name" value="CASPASE REGULATOR, RING FINGER DOMAIN-CONTAINING"/>
    <property type="match status" value="1"/>
</dbReference>